<proteinExistence type="predicted"/>
<feature type="compositionally biased region" description="Basic and acidic residues" evidence="1">
    <location>
        <begin position="64"/>
        <end position="78"/>
    </location>
</feature>
<comment type="caution">
    <text evidence="2">The sequence shown here is derived from an EMBL/GenBank/DDBJ whole genome shotgun (WGS) entry which is preliminary data.</text>
</comment>
<gene>
    <name evidence="2" type="ORF">SDC9_207327</name>
</gene>
<protein>
    <submittedName>
        <fullName evidence="2">Uncharacterized protein</fullName>
    </submittedName>
</protein>
<organism evidence="2">
    <name type="scientific">bioreactor metagenome</name>
    <dbReference type="NCBI Taxonomy" id="1076179"/>
    <lineage>
        <taxon>unclassified sequences</taxon>
        <taxon>metagenomes</taxon>
        <taxon>ecological metagenomes</taxon>
    </lineage>
</organism>
<sequence length="91" mass="10599">MRHGVEHRREHLERQPGALVRLKAHGKNSRKDGESRKNRHQRIQKDDGQRGQKYILVTRQITAEGDRDSHAETQREKGMSQSNQNTICGKF</sequence>
<evidence type="ECO:0000256" key="1">
    <source>
        <dbReference type="SAM" id="MobiDB-lite"/>
    </source>
</evidence>
<feature type="compositionally biased region" description="Polar residues" evidence="1">
    <location>
        <begin position="79"/>
        <end position="91"/>
    </location>
</feature>
<name>A0A645J850_9ZZZZ</name>
<accession>A0A645J850</accession>
<dbReference type="EMBL" id="VSSQ01133797">
    <property type="protein sequence ID" value="MPN59606.1"/>
    <property type="molecule type" value="Genomic_DNA"/>
</dbReference>
<dbReference type="AlphaFoldDB" id="A0A645J850"/>
<feature type="region of interest" description="Disordered" evidence="1">
    <location>
        <begin position="1"/>
        <end position="91"/>
    </location>
</feature>
<evidence type="ECO:0000313" key="2">
    <source>
        <dbReference type="EMBL" id="MPN59606.1"/>
    </source>
</evidence>
<reference evidence="2" key="1">
    <citation type="submission" date="2019-08" db="EMBL/GenBank/DDBJ databases">
        <authorList>
            <person name="Kucharzyk K."/>
            <person name="Murdoch R.W."/>
            <person name="Higgins S."/>
            <person name="Loffler F."/>
        </authorList>
    </citation>
    <scope>NUCLEOTIDE SEQUENCE</scope>
</reference>